<dbReference type="GO" id="GO:0003677">
    <property type="term" value="F:DNA binding"/>
    <property type="evidence" value="ECO:0007669"/>
    <property type="project" value="UniProtKB-KW"/>
</dbReference>
<dbReference type="Gene3D" id="3.40.190.10">
    <property type="entry name" value="Periplasmic binding protein-like II"/>
    <property type="match status" value="2"/>
</dbReference>
<evidence type="ECO:0000256" key="2">
    <source>
        <dbReference type="ARBA" id="ARBA00023015"/>
    </source>
</evidence>
<dbReference type="InterPro" id="IPR036390">
    <property type="entry name" value="WH_DNA-bd_sf"/>
</dbReference>
<dbReference type="PANTHER" id="PTHR30346">
    <property type="entry name" value="TRANSCRIPTIONAL DUAL REGULATOR HCAR-RELATED"/>
    <property type="match status" value="1"/>
</dbReference>
<keyword evidence="10" id="KW-1185">Reference proteome</keyword>
<evidence type="ECO:0000256" key="6">
    <source>
        <dbReference type="ARBA" id="ARBA00040885"/>
    </source>
</evidence>
<dbReference type="RefSeq" id="WP_207569425.1">
    <property type="nucleotide sequence ID" value="NZ_JACKUO010000039.1"/>
</dbReference>
<evidence type="ECO:0000313" key="9">
    <source>
        <dbReference type="EMBL" id="ORB57284.1"/>
    </source>
</evidence>
<dbReference type="GO" id="GO:0003700">
    <property type="term" value="F:DNA-binding transcription factor activity"/>
    <property type="evidence" value="ECO:0007669"/>
    <property type="project" value="InterPro"/>
</dbReference>
<dbReference type="InterPro" id="IPR036388">
    <property type="entry name" value="WH-like_DNA-bd_sf"/>
</dbReference>
<dbReference type="SUPFAM" id="SSF46785">
    <property type="entry name" value="Winged helix' DNA-binding domain"/>
    <property type="match status" value="1"/>
</dbReference>
<dbReference type="InterPro" id="IPR000847">
    <property type="entry name" value="LysR_HTH_N"/>
</dbReference>
<proteinExistence type="inferred from homology"/>
<dbReference type="Gene3D" id="1.10.10.10">
    <property type="entry name" value="Winged helix-like DNA-binding domain superfamily/Winged helix DNA-binding domain"/>
    <property type="match status" value="1"/>
</dbReference>
<dbReference type="GO" id="GO:0032993">
    <property type="term" value="C:protein-DNA complex"/>
    <property type="evidence" value="ECO:0007669"/>
    <property type="project" value="TreeGrafter"/>
</dbReference>
<dbReference type="CDD" id="cd05466">
    <property type="entry name" value="PBP2_LTTR_substrate"/>
    <property type="match status" value="1"/>
</dbReference>
<evidence type="ECO:0000256" key="5">
    <source>
        <dbReference type="ARBA" id="ARBA00023163"/>
    </source>
</evidence>
<comment type="caution">
    <text evidence="9">The sequence shown here is derived from an EMBL/GenBank/DDBJ whole genome shotgun (WGS) entry which is preliminary data.</text>
</comment>
<gene>
    <name evidence="9" type="ORF">BST42_02485</name>
</gene>
<keyword evidence="2" id="KW-0805">Transcription regulation</keyword>
<dbReference type="Pfam" id="PF03466">
    <property type="entry name" value="LysR_substrate"/>
    <property type="match status" value="1"/>
</dbReference>
<keyword evidence="3" id="KW-0238">DNA-binding</keyword>
<comment type="function">
    <text evidence="7">Required for the induction the katG gene for catalase. Involved in the response to hydrogen peroxide.</text>
</comment>
<dbReference type="SUPFAM" id="SSF53850">
    <property type="entry name" value="Periplasmic binding protein-like II"/>
    <property type="match status" value="1"/>
</dbReference>
<evidence type="ECO:0000313" key="10">
    <source>
        <dbReference type="Proteomes" id="UP000192534"/>
    </source>
</evidence>
<name>A0A1X0J5H7_MYCRH</name>
<dbReference type="EMBL" id="MVIH01000001">
    <property type="protein sequence ID" value="ORB57284.1"/>
    <property type="molecule type" value="Genomic_DNA"/>
</dbReference>
<evidence type="ECO:0000256" key="1">
    <source>
        <dbReference type="ARBA" id="ARBA00009437"/>
    </source>
</evidence>
<dbReference type="Proteomes" id="UP000192534">
    <property type="component" value="Unassembled WGS sequence"/>
</dbReference>
<dbReference type="AlphaFoldDB" id="A0A1X0J5H7"/>
<dbReference type="PRINTS" id="PR00039">
    <property type="entry name" value="HTHLYSR"/>
</dbReference>
<comment type="similarity">
    <text evidence="1">Belongs to the LysR transcriptional regulatory family.</text>
</comment>
<protein>
    <recommendedName>
        <fullName evidence="6">Probable hydrogen peroxide-inducible genes activator</fullName>
    </recommendedName>
</protein>
<dbReference type="PANTHER" id="PTHR30346:SF0">
    <property type="entry name" value="HCA OPERON TRANSCRIPTIONAL ACTIVATOR HCAR"/>
    <property type="match status" value="1"/>
</dbReference>
<evidence type="ECO:0000256" key="4">
    <source>
        <dbReference type="ARBA" id="ARBA00023159"/>
    </source>
</evidence>
<reference evidence="9 10" key="1">
    <citation type="submission" date="2016-12" db="EMBL/GenBank/DDBJ databases">
        <title>The new phylogeny of genus Mycobacterium.</title>
        <authorList>
            <person name="Tortoli E."/>
            <person name="Trovato A."/>
            <person name="Cirillo D.M."/>
        </authorList>
    </citation>
    <scope>NUCLEOTIDE SEQUENCE [LARGE SCALE GENOMIC DNA]</scope>
    <source>
        <strain evidence="9 10">DSM 44223</strain>
    </source>
</reference>
<accession>A0A1X0J5H7</accession>
<evidence type="ECO:0000259" key="8">
    <source>
        <dbReference type="PROSITE" id="PS50931"/>
    </source>
</evidence>
<sequence>MPKRNSPEYTQVGRWVNDLGVDLELRLVRYFTVVAKHLNFSRAAAELHVAQPSLSRQIQRLEHRLGVRLLERTPQGAQLTEAGKAFLPEAQTMLRAARQAALTARAYAPAGKIVIGYVEDLVVTPAVRELRRQHPQAEITTRHLECHEEGVFIDRQVDVLVARAPLFIPADDVRVTTLYDEPRMLVLPADHPLAARVSVSLEDFANGESIICSHGGTRAMFPADTSRSSDPGPMSAGPVIESFEDRLELVASGQAVAVLPVGDRRSSVRRDLTSVPLNGFPPSRVVVASRIGETNPLVADFISAARALLVG</sequence>
<dbReference type="FunFam" id="1.10.10.10:FF:000001">
    <property type="entry name" value="LysR family transcriptional regulator"/>
    <property type="match status" value="1"/>
</dbReference>
<evidence type="ECO:0000256" key="3">
    <source>
        <dbReference type="ARBA" id="ARBA00023125"/>
    </source>
</evidence>
<keyword evidence="4" id="KW-0010">Activator</keyword>
<dbReference type="PROSITE" id="PS50931">
    <property type="entry name" value="HTH_LYSR"/>
    <property type="match status" value="1"/>
</dbReference>
<organism evidence="9 10">
    <name type="scientific">Mycolicibacterium rhodesiae</name>
    <name type="common">Mycobacterium rhodesiae</name>
    <dbReference type="NCBI Taxonomy" id="36814"/>
    <lineage>
        <taxon>Bacteria</taxon>
        <taxon>Bacillati</taxon>
        <taxon>Actinomycetota</taxon>
        <taxon>Actinomycetes</taxon>
        <taxon>Mycobacteriales</taxon>
        <taxon>Mycobacteriaceae</taxon>
        <taxon>Mycolicibacterium</taxon>
    </lineage>
</organism>
<dbReference type="InterPro" id="IPR005119">
    <property type="entry name" value="LysR_subst-bd"/>
</dbReference>
<evidence type="ECO:0000256" key="7">
    <source>
        <dbReference type="ARBA" id="ARBA00056658"/>
    </source>
</evidence>
<dbReference type="Pfam" id="PF00126">
    <property type="entry name" value="HTH_1"/>
    <property type="match status" value="1"/>
</dbReference>
<keyword evidence="5" id="KW-0804">Transcription</keyword>
<feature type="domain" description="HTH lysR-type" evidence="8">
    <location>
        <begin position="23"/>
        <end position="80"/>
    </location>
</feature>